<gene>
    <name evidence="1" type="ORF">AKL17_1p0018</name>
</gene>
<keyword evidence="2" id="KW-1185">Reference proteome</keyword>
<proteinExistence type="predicted"/>
<evidence type="ECO:0000313" key="2">
    <source>
        <dbReference type="Proteomes" id="UP000076128"/>
    </source>
</evidence>
<reference evidence="1 2" key="1">
    <citation type="submission" date="2015-09" db="EMBL/GenBank/DDBJ databases">
        <title>Complete genome sequence of Defluviimonas alba cai42t isolated from an oilfield in Xinjiang.</title>
        <authorList>
            <person name="Geng S."/>
            <person name="Pan X."/>
            <person name="Wu X."/>
        </authorList>
    </citation>
    <scope>NUCLEOTIDE SEQUENCE [LARGE SCALE GENOMIC DNA]</scope>
    <source>
        <strain evidence="2">cai42</strain>
        <plasmid evidence="2">cai42_Plasmida</plasmid>
    </source>
</reference>
<dbReference type="EMBL" id="CP012662">
    <property type="protein sequence ID" value="AMY72019.1"/>
    <property type="molecule type" value="Genomic_DNA"/>
</dbReference>
<keyword evidence="1" id="KW-0614">Plasmid</keyword>
<evidence type="ECO:0000313" key="1">
    <source>
        <dbReference type="EMBL" id="AMY72019.1"/>
    </source>
</evidence>
<dbReference type="KEGG" id="daa:AKL17_1p0018"/>
<dbReference type="Proteomes" id="UP000076128">
    <property type="component" value="Plasmid pcai42A"/>
</dbReference>
<name>A0A165SWZ0_9RHOB</name>
<organism evidence="1 2">
    <name type="scientific">Frigidibacter mobilis</name>
    <dbReference type="NCBI Taxonomy" id="1335048"/>
    <lineage>
        <taxon>Bacteria</taxon>
        <taxon>Pseudomonadati</taxon>
        <taxon>Pseudomonadota</taxon>
        <taxon>Alphaproteobacteria</taxon>
        <taxon>Rhodobacterales</taxon>
        <taxon>Paracoccaceae</taxon>
        <taxon>Frigidibacter</taxon>
    </lineage>
</organism>
<sequence>MLLDRRGEFVARFPSAFSFFLRSSALNAIGASLVSMTSR</sequence>
<geneLocation type="plasmid" evidence="2">
    <name>cai42_Plasmida</name>
</geneLocation>
<protein>
    <submittedName>
        <fullName evidence="1">Uncharacterized protein</fullName>
    </submittedName>
</protein>
<dbReference type="AlphaFoldDB" id="A0A165SWZ0"/>
<accession>A0A165SWZ0</accession>